<evidence type="ECO:0000313" key="3">
    <source>
        <dbReference type="Proteomes" id="UP000266568"/>
    </source>
</evidence>
<comment type="caution">
    <text evidence="2">The sequence shown here is derived from an EMBL/GenBank/DDBJ whole genome shotgun (WGS) entry which is preliminary data.</text>
</comment>
<dbReference type="RefSeq" id="WP_119036816.1">
    <property type="nucleotide sequence ID" value="NZ_QXDC01000004.1"/>
</dbReference>
<name>A0A397NQP7_9SPHN</name>
<keyword evidence="1" id="KW-0472">Membrane</keyword>
<protein>
    <submittedName>
        <fullName evidence="2">Uncharacterized protein</fullName>
    </submittedName>
</protein>
<feature type="transmembrane region" description="Helical" evidence="1">
    <location>
        <begin position="69"/>
        <end position="95"/>
    </location>
</feature>
<feature type="transmembrane region" description="Helical" evidence="1">
    <location>
        <begin position="157"/>
        <end position="175"/>
    </location>
</feature>
<keyword evidence="1" id="KW-1133">Transmembrane helix</keyword>
<proteinExistence type="predicted"/>
<sequence length="214" mass="23028">MKAALSRAVMALAMCCMDESRHEWSAAMRAEFDTAIPEGRSLSFATGCLVAAWREMLTREEGRYTLTNYALALGVMIPMAALQIGCALFGLPYLYPGREGLSGALLVGAEHEALIRGVYQTAVTPLAFLLLLLGVGHLGIAQAMLQREWDRVRRIGTLTLAASATLVIFMGVLFLDSSQALLQGGVLAIELATIAVVVRWHAQLFPAAVDEHPG</sequence>
<dbReference type="EMBL" id="QXDC01000004">
    <property type="protein sequence ID" value="RIA37517.1"/>
    <property type="molecule type" value="Genomic_DNA"/>
</dbReference>
<dbReference type="OrthoDB" id="7561456at2"/>
<reference evidence="2 3" key="1">
    <citation type="submission" date="2018-08" db="EMBL/GenBank/DDBJ databases">
        <title>Genomic Encyclopedia of Type Strains, Phase IV (KMG-IV): sequencing the most valuable type-strain genomes for metagenomic binning, comparative biology and taxonomic classification.</title>
        <authorList>
            <person name="Goeker M."/>
        </authorList>
    </citation>
    <scope>NUCLEOTIDE SEQUENCE [LARGE SCALE GENOMIC DNA]</scope>
    <source>
        <strain evidence="2 3">DSM 25527</strain>
    </source>
</reference>
<feature type="transmembrane region" description="Helical" evidence="1">
    <location>
        <begin position="126"/>
        <end position="145"/>
    </location>
</feature>
<dbReference type="AlphaFoldDB" id="A0A397NQP7"/>
<feature type="transmembrane region" description="Helical" evidence="1">
    <location>
        <begin position="181"/>
        <end position="198"/>
    </location>
</feature>
<dbReference type="Proteomes" id="UP000266568">
    <property type="component" value="Unassembled WGS sequence"/>
</dbReference>
<evidence type="ECO:0000313" key="2">
    <source>
        <dbReference type="EMBL" id="RIA37517.1"/>
    </source>
</evidence>
<evidence type="ECO:0000256" key="1">
    <source>
        <dbReference type="SAM" id="Phobius"/>
    </source>
</evidence>
<accession>A0A397NQP7</accession>
<keyword evidence="1" id="KW-0812">Transmembrane</keyword>
<keyword evidence="3" id="KW-1185">Reference proteome</keyword>
<gene>
    <name evidence="2" type="ORF">DFR49_3403</name>
</gene>
<organism evidence="2 3">
    <name type="scientific">Hephaestia caeni</name>
    <dbReference type="NCBI Taxonomy" id="645617"/>
    <lineage>
        <taxon>Bacteria</taxon>
        <taxon>Pseudomonadati</taxon>
        <taxon>Pseudomonadota</taxon>
        <taxon>Alphaproteobacteria</taxon>
        <taxon>Sphingomonadales</taxon>
        <taxon>Sphingomonadaceae</taxon>
        <taxon>Hephaestia</taxon>
    </lineage>
</organism>